<gene>
    <name evidence="1" type="ORF">THF1A12_60154</name>
</gene>
<evidence type="ECO:0000313" key="1">
    <source>
        <dbReference type="EMBL" id="CAH1602723.1"/>
    </source>
</evidence>
<proteinExistence type="predicted"/>
<dbReference type="AlphaFoldDB" id="A0AAU9QW26"/>
<protein>
    <recommendedName>
        <fullName evidence="3">ASPIC/UnbV domain-containing protein</fullName>
    </recommendedName>
</protein>
<accession>A0AAU9QW26</accession>
<evidence type="ECO:0000313" key="2">
    <source>
        <dbReference type="Proteomes" id="UP001295462"/>
    </source>
</evidence>
<name>A0AAU9QW26_9VIBR</name>
<organism evidence="1 2">
    <name type="scientific">Vibrio jasicida</name>
    <dbReference type="NCBI Taxonomy" id="766224"/>
    <lineage>
        <taxon>Bacteria</taxon>
        <taxon>Pseudomonadati</taxon>
        <taxon>Pseudomonadota</taxon>
        <taxon>Gammaproteobacteria</taxon>
        <taxon>Vibrionales</taxon>
        <taxon>Vibrionaceae</taxon>
        <taxon>Vibrio</taxon>
    </lineage>
</organism>
<sequence length="41" mass="4720">MYHLLGPVWLNSRNLAITVIWPDETVSYRIKSVSDGVGYLR</sequence>
<reference evidence="1" key="1">
    <citation type="submission" date="2022-01" db="EMBL/GenBank/DDBJ databases">
        <authorList>
            <person name="Lagorce A."/>
        </authorList>
    </citation>
    <scope>NUCLEOTIDE SEQUENCE</scope>
    <source>
        <strain evidence="1">Th15_F1_A12</strain>
    </source>
</reference>
<dbReference type="Proteomes" id="UP001295462">
    <property type="component" value="Unassembled WGS sequence"/>
</dbReference>
<evidence type="ECO:0008006" key="3">
    <source>
        <dbReference type="Google" id="ProtNLM"/>
    </source>
</evidence>
<comment type="caution">
    <text evidence="1">The sequence shown here is derived from an EMBL/GenBank/DDBJ whole genome shotgun (WGS) entry which is preliminary data.</text>
</comment>
<dbReference type="EMBL" id="CAKMUD010000116">
    <property type="protein sequence ID" value="CAH1602723.1"/>
    <property type="molecule type" value="Genomic_DNA"/>
</dbReference>